<reference evidence="12" key="1">
    <citation type="submission" date="2022-10" db="EMBL/GenBank/DDBJ databases">
        <title>Genome assembly of Pristionchus species.</title>
        <authorList>
            <person name="Yoshida K."/>
            <person name="Sommer R.J."/>
        </authorList>
    </citation>
    <scope>NUCLEOTIDE SEQUENCE [LARGE SCALE GENOMIC DNA]</scope>
    <source>
        <strain evidence="12">RS5460</strain>
    </source>
</reference>
<protein>
    <recommendedName>
        <fullName evidence="2">protein-tyrosine-phosphatase</fullName>
        <ecNumber evidence="2">3.1.3.48</ecNumber>
    </recommendedName>
</protein>
<evidence type="ECO:0000256" key="5">
    <source>
        <dbReference type="ARBA" id="ARBA00022801"/>
    </source>
</evidence>
<keyword evidence="7" id="KW-0131">Cell cycle</keyword>
<evidence type="ECO:0000313" key="11">
    <source>
        <dbReference type="EMBL" id="GMR59619.1"/>
    </source>
</evidence>
<feature type="compositionally biased region" description="Polar residues" evidence="9">
    <location>
        <begin position="189"/>
        <end position="211"/>
    </location>
</feature>
<keyword evidence="3" id="KW-0132">Cell division</keyword>
<feature type="region of interest" description="Disordered" evidence="9">
    <location>
        <begin position="436"/>
        <end position="493"/>
    </location>
</feature>
<dbReference type="InterPro" id="IPR036873">
    <property type="entry name" value="Rhodanese-like_dom_sf"/>
</dbReference>
<comment type="catalytic activity">
    <reaction evidence="8">
        <text>O-phospho-L-tyrosyl-[protein] + H2O = L-tyrosyl-[protein] + phosphate</text>
        <dbReference type="Rhea" id="RHEA:10684"/>
        <dbReference type="Rhea" id="RHEA-COMP:10136"/>
        <dbReference type="Rhea" id="RHEA-COMP:20101"/>
        <dbReference type="ChEBI" id="CHEBI:15377"/>
        <dbReference type="ChEBI" id="CHEBI:43474"/>
        <dbReference type="ChEBI" id="CHEBI:46858"/>
        <dbReference type="ChEBI" id="CHEBI:61978"/>
        <dbReference type="EC" id="3.1.3.48"/>
    </reaction>
</comment>
<dbReference type="GO" id="GO:0010971">
    <property type="term" value="P:positive regulation of G2/M transition of mitotic cell cycle"/>
    <property type="evidence" value="ECO:0007669"/>
    <property type="project" value="TreeGrafter"/>
</dbReference>
<dbReference type="GO" id="GO:0110032">
    <property type="term" value="P:positive regulation of G2/MI transition of meiotic cell cycle"/>
    <property type="evidence" value="ECO:0007669"/>
    <property type="project" value="TreeGrafter"/>
</dbReference>
<dbReference type="Gene3D" id="3.40.250.10">
    <property type="entry name" value="Rhodanese-like domain"/>
    <property type="match status" value="1"/>
</dbReference>
<dbReference type="PRINTS" id="PR00716">
    <property type="entry name" value="MPIPHPHTASE"/>
</dbReference>
<dbReference type="SUPFAM" id="SSF52821">
    <property type="entry name" value="Rhodanese/Cell cycle control phosphatase"/>
    <property type="match status" value="1"/>
</dbReference>
<feature type="region of interest" description="Disordered" evidence="9">
    <location>
        <begin position="189"/>
        <end position="214"/>
    </location>
</feature>
<dbReference type="GO" id="GO:0005634">
    <property type="term" value="C:nucleus"/>
    <property type="evidence" value="ECO:0007669"/>
    <property type="project" value="TreeGrafter"/>
</dbReference>
<organism evidence="11 12">
    <name type="scientific">Pristionchus mayeri</name>
    <dbReference type="NCBI Taxonomy" id="1317129"/>
    <lineage>
        <taxon>Eukaryota</taxon>
        <taxon>Metazoa</taxon>
        <taxon>Ecdysozoa</taxon>
        <taxon>Nematoda</taxon>
        <taxon>Chromadorea</taxon>
        <taxon>Rhabditida</taxon>
        <taxon>Rhabditina</taxon>
        <taxon>Diplogasteromorpha</taxon>
        <taxon>Diplogasteroidea</taxon>
        <taxon>Neodiplogasteridae</taxon>
        <taxon>Pristionchus</taxon>
    </lineage>
</organism>
<dbReference type="EC" id="3.1.3.48" evidence="2"/>
<evidence type="ECO:0000256" key="9">
    <source>
        <dbReference type="SAM" id="MobiDB-lite"/>
    </source>
</evidence>
<feature type="region of interest" description="Disordered" evidence="9">
    <location>
        <begin position="136"/>
        <end position="169"/>
    </location>
</feature>
<dbReference type="GO" id="GO:0051301">
    <property type="term" value="P:cell division"/>
    <property type="evidence" value="ECO:0007669"/>
    <property type="project" value="UniProtKB-KW"/>
</dbReference>
<evidence type="ECO:0000256" key="2">
    <source>
        <dbReference type="ARBA" id="ARBA00013064"/>
    </source>
</evidence>
<dbReference type="GO" id="GO:0005737">
    <property type="term" value="C:cytoplasm"/>
    <property type="evidence" value="ECO:0007669"/>
    <property type="project" value="TreeGrafter"/>
</dbReference>
<dbReference type="PANTHER" id="PTHR10828">
    <property type="entry name" value="M-PHASE INDUCER PHOSPHATASE DUAL SPECIFICITY PHOSPHATASE CDC25"/>
    <property type="match status" value="1"/>
</dbReference>
<keyword evidence="6" id="KW-0904">Protein phosphatase</keyword>
<evidence type="ECO:0000256" key="7">
    <source>
        <dbReference type="ARBA" id="ARBA00023306"/>
    </source>
</evidence>
<dbReference type="GO" id="GO:0004725">
    <property type="term" value="F:protein tyrosine phosphatase activity"/>
    <property type="evidence" value="ECO:0007669"/>
    <property type="project" value="UniProtKB-EC"/>
</dbReference>
<evidence type="ECO:0000256" key="6">
    <source>
        <dbReference type="ARBA" id="ARBA00022912"/>
    </source>
</evidence>
<evidence type="ECO:0000256" key="4">
    <source>
        <dbReference type="ARBA" id="ARBA00022776"/>
    </source>
</evidence>
<accession>A0AAN5DD18</accession>
<feature type="domain" description="Rhodanese" evidence="10">
    <location>
        <begin position="282"/>
        <end position="389"/>
    </location>
</feature>
<feature type="compositionally biased region" description="Basic and acidic residues" evidence="9">
    <location>
        <begin position="440"/>
        <end position="453"/>
    </location>
</feature>
<keyword evidence="4" id="KW-0498">Mitosis</keyword>
<evidence type="ECO:0000256" key="1">
    <source>
        <dbReference type="ARBA" id="ARBA00011065"/>
    </source>
</evidence>
<feature type="non-terminal residue" evidence="11">
    <location>
        <position position="1"/>
    </location>
</feature>
<evidence type="ECO:0000256" key="8">
    <source>
        <dbReference type="ARBA" id="ARBA00051722"/>
    </source>
</evidence>
<feature type="region of interest" description="Disordered" evidence="9">
    <location>
        <begin position="1"/>
        <end position="35"/>
    </location>
</feature>
<keyword evidence="5" id="KW-0378">Hydrolase</keyword>
<proteinExistence type="inferred from homology"/>
<dbReference type="PANTHER" id="PTHR10828:SF76">
    <property type="entry name" value="M-PHASE INDUCER PHOSPHATASE"/>
    <property type="match status" value="1"/>
</dbReference>
<dbReference type="InterPro" id="IPR000751">
    <property type="entry name" value="MPI_Phosphatase"/>
</dbReference>
<dbReference type="SMART" id="SM00450">
    <property type="entry name" value="RHOD"/>
    <property type="match status" value="1"/>
</dbReference>
<sequence>VASMHCSTGSSSFDVQHWHEDSKEDSGLGDSCSSASSAAGDGAPVDFAAFHAVNQKLSSKMESMHIKNRRNEEWKAMVMDLDEGISNALDEDENARDCDSSFSMMPPPAVPFGRRILGDIGNRAINSPVSSKRYCRNETMPNISGGSIGGLRNRKRLNRSPMTKSPFSSMLGKRWKMTEVIEEHSEIASTSFASRSHSMDSSEGSNENALLSSHSSFHRVQSSSVLERGIYAHHHDESLPAPLEVSYRIPRDPALEKTDSDVYRRIGAVTLSEMMRTMGDEFEKSYALIDCRYPYEFEGGHIKGATNVYDPKLIEYLFFSSTTSLLKEKRVGEGRRIPIFYCEFSQKRGPSMALAVRAFDRLRNTWPMVDHSEMYVLNGGYKGFHASAEKNGFGEFCLPFSYIQMEDPQYKAQMDKFRFHKSRNLLSFTSTVSRIAQPTTKEEKQSRRAEQGHDSPISLTRRPSRRALNFGEISSFSSTPPRPVERLPNPQFS</sequence>
<comment type="similarity">
    <text evidence="1">Belongs to the MPI phosphatase family.</text>
</comment>
<dbReference type="GO" id="GO:0000086">
    <property type="term" value="P:G2/M transition of mitotic cell cycle"/>
    <property type="evidence" value="ECO:0007669"/>
    <property type="project" value="TreeGrafter"/>
</dbReference>
<feature type="compositionally biased region" description="Basic and acidic residues" evidence="9">
    <location>
        <begin position="16"/>
        <end position="26"/>
    </location>
</feature>
<gene>
    <name evidence="11" type="ORF">PMAYCL1PPCAC_29814</name>
</gene>
<evidence type="ECO:0000313" key="12">
    <source>
        <dbReference type="Proteomes" id="UP001328107"/>
    </source>
</evidence>
<dbReference type="FunFam" id="3.40.250.10:FF:000021">
    <property type="entry name" value="M-phase inducer phosphatase cdc-25.2"/>
    <property type="match status" value="1"/>
</dbReference>
<feature type="compositionally biased region" description="Polar residues" evidence="9">
    <location>
        <begin position="1"/>
        <end position="14"/>
    </location>
</feature>
<dbReference type="PROSITE" id="PS50206">
    <property type="entry name" value="RHODANESE_3"/>
    <property type="match status" value="1"/>
</dbReference>
<comment type="caution">
    <text evidence="11">The sequence shown here is derived from an EMBL/GenBank/DDBJ whole genome shotgun (WGS) entry which is preliminary data.</text>
</comment>
<keyword evidence="12" id="KW-1185">Reference proteome</keyword>
<dbReference type="Pfam" id="PF00581">
    <property type="entry name" value="Rhodanese"/>
    <property type="match status" value="1"/>
</dbReference>
<name>A0AAN5DD18_9BILA</name>
<dbReference type="Proteomes" id="UP001328107">
    <property type="component" value="Unassembled WGS sequence"/>
</dbReference>
<dbReference type="EMBL" id="BTRK01000006">
    <property type="protein sequence ID" value="GMR59619.1"/>
    <property type="molecule type" value="Genomic_DNA"/>
</dbReference>
<evidence type="ECO:0000256" key="3">
    <source>
        <dbReference type="ARBA" id="ARBA00022618"/>
    </source>
</evidence>
<dbReference type="InterPro" id="IPR001763">
    <property type="entry name" value="Rhodanese-like_dom"/>
</dbReference>
<evidence type="ECO:0000259" key="10">
    <source>
        <dbReference type="PROSITE" id="PS50206"/>
    </source>
</evidence>
<dbReference type="AlphaFoldDB" id="A0AAN5DD18"/>